<sequence>MSVRTVAGARGISAALPALRFRGKVTLGFAVVLGITAISMGLAYLGFEQVSDGVVAYRDGVRQSDLARNIDREMVGYEARARYYVLTGKDEDAKAALAAETRLKGAIAESLQGATKPAQREALTRLSGEFSTFTNLFADIVALKTNSALVIQNGLTRGGLNLRYKFDDLVSTASDREDSSAELGAKRASEQYAAAMTLANTFALNSSVPVADNALARLKFVENSLNIVKSGDAEISAAVKEIFTMLEAYRQALIKLSDNVKAIDAKVTTMIGAAAAIVRDSEAIKADLLSDQQRLERESDATVTATERMVAALGIGGFLLGAVLAGLLGRGISRPMLAMCTAMRRLAGGDFNVVLPGLGRRDEIGEMAAAVEEFKVQAARKAEQDAIAREAEAAAGREARRAELIGFASEFETAVGAIVAHVSDAAAQLESAAATLTRTAETTQGLSGQVAGDSQQASSGMQAVASATEELSASVGEIGRRVGQSSEIAEAAVEQAHETDGRIGKLTQAAQQIGEVMQLITTIAEQTNLLALNATIEAARAGEAGRGFAVVAAEVKSLATQTAKATDEISSQVAEMQEATRDSVTSIQKIGSTISEISTISASIASAVTQQEAATREIAASAQSVAQGTHRVAGNIAEVNRGAAETGAASAQVLQSARSLSAESARLRTELDRFMANIRAA</sequence>
<dbReference type="SMART" id="SM01358">
    <property type="entry name" value="HBM"/>
    <property type="match status" value="1"/>
</dbReference>
<accession>E6VEY0</accession>
<dbReference type="HOGENOM" id="CLU_000445_107_27_5"/>
<dbReference type="GO" id="GO:0007165">
    <property type="term" value="P:signal transduction"/>
    <property type="evidence" value="ECO:0007669"/>
    <property type="project" value="UniProtKB-KW"/>
</dbReference>
<dbReference type="KEGG" id="rpx:Rpdx1_4840"/>
<evidence type="ECO:0000256" key="1">
    <source>
        <dbReference type="ARBA" id="ARBA00004429"/>
    </source>
</evidence>
<feature type="coiled-coil region" evidence="6">
    <location>
        <begin position="246"/>
        <end position="298"/>
    </location>
</feature>
<keyword evidence="7" id="KW-0472">Membrane</keyword>
<dbReference type="InterPro" id="IPR032255">
    <property type="entry name" value="HBM"/>
</dbReference>
<keyword evidence="6" id="KW-0175">Coiled coil</keyword>
<dbReference type="SUPFAM" id="SSF58104">
    <property type="entry name" value="Methyl-accepting chemotaxis protein (MCP) signaling domain"/>
    <property type="match status" value="1"/>
</dbReference>
<dbReference type="Pfam" id="PF00015">
    <property type="entry name" value="MCPsignal"/>
    <property type="match status" value="1"/>
</dbReference>
<gene>
    <name evidence="12" type="ordered locus">Rpdx1_4840</name>
</gene>
<comment type="subcellular location">
    <subcellularLocation>
        <location evidence="1">Cell inner membrane</location>
        <topology evidence="1">Multi-pass membrane protein</topology>
    </subcellularLocation>
</comment>
<evidence type="ECO:0000259" key="8">
    <source>
        <dbReference type="PROSITE" id="PS50111"/>
    </source>
</evidence>
<evidence type="ECO:0000256" key="7">
    <source>
        <dbReference type="SAM" id="Phobius"/>
    </source>
</evidence>
<evidence type="ECO:0000256" key="6">
    <source>
        <dbReference type="SAM" id="Coils"/>
    </source>
</evidence>
<dbReference type="eggNOG" id="COG0840">
    <property type="taxonomic scope" value="Bacteria"/>
</dbReference>
<evidence type="ECO:0000313" key="13">
    <source>
        <dbReference type="Proteomes" id="UP000001402"/>
    </source>
</evidence>
<dbReference type="eggNOG" id="COG2770">
    <property type="taxonomic scope" value="Bacteria"/>
</dbReference>
<dbReference type="InterPro" id="IPR000727">
    <property type="entry name" value="T_SNARE_dom"/>
</dbReference>
<dbReference type="PANTHER" id="PTHR32089">
    <property type="entry name" value="METHYL-ACCEPTING CHEMOTAXIS PROTEIN MCPB"/>
    <property type="match status" value="1"/>
</dbReference>
<evidence type="ECO:0000259" key="9">
    <source>
        <dbReference type="PROSITE" id="PS50192"/>
    </source>
</evidence>
<dbReference type="CDD" id="cd06225">
    <property type="entry name" value="HAMP"/>
    <property type="match status" value="1"/>
</dbReference>
<dbReference type="Pfam" id="PF00672">
    <property type="entry name" value="HAMP"/>
    <property type="match status" value="1"/>
</dbReference>
<feature type="domain" description="HAMP" evidence="10">
    <location>
        <begin position="330"/>
        <end position="383"/>
    </location>
</feature>
<evidence type="ECO:0000313" key="12">
    <source>
        <dbReference type="EMBL" id="ADU46383.1"/>
    </source>
</evidence>
<comment type="similarity">
    <text evidence="4">Belongs to the methyl-accepting chemotaxis (MCP) protein family.</text>
</comment>
<dbReference type="PANTHER" id="PTHR32089:SF112">
    <property type="entry name" value="LYSOZYME-LIKE PROTEIN-RELATED"/>
    <property type="match status" value="1"/>
</dbReference>
<feature type="domain" description="T-SNARE coiled-coil homology" evidence="9">
    <location>
        <begin position="577"/>
        <end position="639"/>
    </location>
</feature>
<evidence type="ECO:0000256" key="5">
    <source>
        <dbReference type="PROSITE-ProRule" id="PRU00284"/>
    </source>
</evidence>
<protein>
    <submittedName>
        <fullName evidence="12">Methyl-accepting chemotaxis sensory transducer</fullName>
    </submittedName>
</protein>
<dbReference type="AlphaFoldDB" id="E6VEY0"/>
<dbReference type="BioCyc" id="RPAL652103:RPDX1_RS23940-MONOMER"/>
<dbReference type="Gene3D" id="6.10.340.10">
    <property type="match status" value="1"/>
</dbReference>
<dbReference type="PROSITE" id="PS50111">
    <property type="entry name" value="CHEMOTAXIS_TRANSDUC_2"/>
    <property type="match status" value="1"/>
</dbReference>
<dbReference type="OrthoDB" id="3378718at2"/>
<dbReference type="PROSITE" id="PS50192">
    <property type="entry name" value="T_SNARE"/>
    <property type="match status" value="1"/>
</dbReference>
<dbReference type="PROSITE" id="PS50885">
    <property type="entry name" value="HAMP"/>
    <property type="match status" value="1"/>
</dbReference>
<proteinExistence type="inferred from homology"/>
<dbReference type="InterPro" id="IPR003660">
    <property type="entry name" value="HAMP_dom"/>
</dbReference>
<feature type="transmembrane region" description="Helical" evidence="7">
    <location>
        <begin position="309"/>
        <end position="329"/>
    </location>
</feature>
<keyword evidence="7" id="KW-0812">Transmembrane</keyword>
<evidence type="ECO:0000259" key="10">
    <source>
        <dbReference type="PROSITE" id="PS50885"/>
    </source>
</evidence>
<dbReference type="SMART" id="SM00304">
    <property type="entry name" value="HAMP"/>
    <property type="match status" value="1"/>
</dbReference>
<feature type="transmembrane region" description="Helical" evidence="7">
    <location>
        <begin position="25"/>
        <end position="47"/>
    </location>
</feature>
<evidence type="ECO:0000256" key="3">
    <source>
        <dbReference type="ARBA" id="ARBA00023224"/>
    </source>
</evidence>
<dbReference type="Proteomes" id="UP000001402">
    <property type="component" value="Chromosome"/>
</dbReference>
<evidence type="ECO:0000256" key="2">
    <source>
        <dbReference type="ARBA" id="ARBA00022519"/>
    </source>
</evidence>
<keyword evidence="2" id="KW-0997">Cell inner membrane</keyword>
<dbReference type="STRING" id="652103.Rpdx1_4840"/>
<dbReference type="InterPro" id="IPR004089">
    <property type="entry name" value="MCPsignal_dom"/>
</dbReference>
<dbReference type="Gene3D" id="1.10.287.950">
    <property type="entry name" value="Methyl-accepting chemotaxis protein"/>
    <property type="match status" value="1"/>
</dbReference>
<dbReference type="GO" id="GO:0005886">
    <property type="term" value="C:plasma membrane"/>
    <property type="evidence" value="ECO:0007669"/>
    <property type="project" value="UniProtKB-SubCell"/>
</dbReference>
<dbReference type="EMBL" id="CP002418">
    <property type="protein sequence ID" value="ADU46383.1"/>
    <property type="molecule type" value="Genomic_DNA"/>
</dbReference>
<dbReference type="PROSITE" id="PS51753">
    <property type="entry name" value="HBM"/>
    <property type="match status" value="1"/>
</dbReference>
<organism evidence="12 13">
    <name type="scientific">Rhodopseudomonas palustris (strain DX-1)</name>
    <dbReference type="NCBI Taxonomy" id="652103"/>
    <lineage>
        <taxon>Bacteria</taxon>
        <taxon>Pseudomonadati</taxon>
        <taxon>Pseudomonadota</taxon>
        <taxon>Alphaproteobacteria</taxon>
        <taxon>Hyphomicrobiales</taxon>
        <taxon>Nitrobacteraceae</taxon>
        <taxon>Rhodopseudomonas</taxon>
    </lineage>
</organism>
<keyword evidence="3 5" id="KW-0807">Transducer</keyword>
<name>E6VEY0_RHOPX</name>
<evidence type="ECO:0000256" key="4">
    <source>
        <dbReference type="ARBA" id="ARBA00029447"/>
    </source>
</evidence>
<reference evidence="12" key="1">
    <citation type="submission" date="2010-12" db="EMBL/GenBank/DDBJ databases">
        <title>Complete sequence of Rhodopseudomonas palustris DX-1.</title>
        <authorList>
            <consortium name="US DOE Joint Genome Institute"/>
            <person name="Lucas S."/>
            <person name="Copeland A."/>
            <person name="Lapidus A."/>
            <person name="Cheng J.-F."/>
            <person name="Goodwin L."/>
            <person name="Pitluck S."/>
            <person name="Misra M."/>
            <person name="Chertkov O."/>
            <person name="Detter J.C."/>
            <person name="Han C."/>
            <person name="Tapia R."/>
            <person name="Land M."/>
            <person name="Hauser L."/>
            <person name="Kyrpides N."/>
            <person name="Ivanova N."/>
            <person name="Ovchinnikova G."/>
            <person name="Logan B."/>
            <person name="Oda Y."/>
            <person name="Harwood C."/>
            <person name="Woyke T."/>
        </authorList>
    </citation>
    <scope>NUCLEOTIDE SEQUENCE [LARGE SCALE GENOMIC DNA]</scope>
    <source>
        <strain evidence="12">DX-1</strain>
    </source>
</reference>
<keyword evidence="2" id="KW-1003">Cell membrane</keyword>
<feature type="domain" description="Methyl-accepting transducer" evidence="8">
    <location>
        <begin position="425"/>
        <end position="661"/>
    </location>
</feature>
<evidence type="ECO:0000259" key="11">
    <source>
        <dbReference type="PROSITE" id="PS51753"/>
    </source>
</evidence>
<dbReference type="SMART" id="SM00283">
    <property type="entry name" value="MA"/>
    <property type="match status" value="1"/>
</dbReference>
<keyword evidence="7" id="KW-1133">Transmembrane helix</keyword>
<feature type="domain" description="HBM" evidence="11">
    <location>
        <begin position="59"/>
        <end position="296"/>
    </location>
</feature>